<evidence type="ECO:0008006" key="4">
    <source>
        <dbReference type="Google" id="ProtNLM"/>
    </source>
</evidence>
<gene>
    <name evidence="2" type="ORF">CYNAS_LOCUS22452</name>
</gene>
<dbReference type="Proteomes" id="UP001176961">
    <property type="component" value="Unassembled WGS sequence"/>
</dbReference>
<reference evidence="2" key="1">
    <citation type="submission" date="2023-07" db="EMBL/GenBank/DDBJ databases">
        <authorList>
            <consortium name="CYATHOMIX"/>
        </authorList>
    </citation>
    <scope>NUCLEOTIDE SEQUENCE</scope>
    <source>
        <strain evidence="2">N/A</strain>
    </source>
</reference>
<comment type="caution">
    <text evidence="2">The sequence shown here is derived from an EMBL/GenBank/DDBJ whole genome shotgun (WGS) entry which is preliminary data.</text>
</comment>
<accession>A0AA36HI57</accession>
<keyword evidence="1" id="KW-0812">Transmembrane</keyword>
<name>A0AA36HI57_CYLNA</name>
<evidence type="ECO:0000313" key="3">
    <source>
        <dbReference type="Proteomes" id="UP001176961"/>
    </source>
</evidence>
<keyword evidence="3" id="KW-1185">Reference proteome</keyword>
<keyword evidence="1" id="KW-1133">Transmembrane helix</keyword>
<protein>
    <recommendedName>
        <fullName evidence="4">Methyltransferase-like protein 13</fullName>
    </recommendedName>
</protein>
<evidence type="ECO:0000256" key="1">
    <source>
        <dbReference type="SAM" id="Phobius"/>
    </source>
</evidence>
<sequence length="366" mass="42614">MSRSALLYFSLCGIITASVWYWYNNDKENSKVEECHAPFLNETKTEKAILRKLLSSNNRIVSSPFFKILQRKLDFHIDKLCSEATGLCFNIIDTYEMQSDRLFAYRGLRSEGSGSILLLSAARLLPPRPMNWENFNSKGWKVYKKSVKLNYARMMIAGSFFSGALDYDFKDVQNVLVIGLGGGIINNYFSSMDRLQLNVTVVDNDPVMKKIAEKWYELETTPMQRIVVDDGIRFIREANRKGEIYDVLLIDVCYNEHRDLMAPIEEFMVDEEIKQMSKILKPDGAVIVNIVTRPETVDEADRVHFVYSRHFPSCYFMHFGKYDKMLFCSKKVKNSWLDNADELRERFKRIDRELEFDLTESGTEKN</sequence>
<dbReference type="Gene3D" id="3.40.50.150">
    <property type="entry name" value="Vaccinia Virus protein VP39"/>
    <property type="match status" value="1"/>
</dbReference>
<dbReference type="AlphaFoldDB" id="A0AA36HI57"/>
<evidence type="ECO:0000313" key="2">
    <source>
        <dbReference type="EMBL" id="CAJ0610469.1"/>
    </source>
</evidence>
<proteinExistence type="predicted"/>
<feature type="transmembrane region" description="Helical" evidence="1">
    <location>
        <begin position="5"/>
        <end position="23"/>
    </location>
</feature>
<dbReference type="EMBL" id="CATQJL010000326">
    <property type="protein sequence ID" value="CAJ0610469.1"/>
    <property type="molecule type" value="Genomic_DNA"/>
</dbReference>
<dbReference type="SUPFAM" id="SSF53335">
    <property type="entry name" value="S-adenosyl-L-methionine-dependent methyltransferases"/>
    <property type="match status" value="1"/>
</dbReference>
<dbReference type="InterPro" id="IPR029063">
    <property type="entry name" value="SAM-dependent_MTases_sf"/>
</dbReference>
<keyword evidence="1" id="KW-0472">Membrane</keyword>
<organism evidence="2 3">
    <name type="scientific">Cylicocyclus nassatus</name>
    <name type="common">Nematode worm</name>
    <dbReference type="NCBI Taxonomy" id="53992"/>
    <lineage>
        <taxon>Eukaryota</taxon>
        <taxon>Metazoa</taxon>
        <taxon>Ecdysozoa</taxon>
        <taxon>Nematoda</taxon>
        <taxon>Chromadorea</taxon>
        <taxon>Rhabditida</taxon>
        <taxon>Rhabditina</taxon>
        <taxon>Rhabditomorpha</taxon>
        <taxon>Strongyloidea</taxon>
        <taxon>Strongylidae</taxon>
        <taxon>Cylicocyclus</taxon>
    </lineage>
</organism>